<evidence type="ECO:0000256" key="9">
    <source>
        <dbReference type="ARBA" id="ARBA00022776"/>
    </source>
</evidence>
<feature type="compositionally biased region" description="Acidic residues" evidence="15">
    <location>
        <begin position="144"/>
        <end position="156"/>
    </location>
</feature>
<comment type="subcellular location">
    <subcellularLocation>
        <location evidence="1">Chromosome</location>
    </subcellularLocation>
    <subcellularLocation>
        <location evidence="2">Nucleus speckle</location>
    </subcellularLocation>
</comment>
<dbReference type="InterPro" id="IPR059039">
    <property type="entry name" value="ZNF380_CC"/>
</dbReference>
<evidence type="ECO:0000256" key="8">
    <source>
        <dbReference type="ARBA" id="ARBA00022771"/>
    </source>
</evidence>
<dbReference type="GO" id="GO:0016607">
    <property type="term" value="C:nuclear speck"/>
    <property type="evidence" value="ECO:0007669"/>
    <property type="project" value="UniProtKB-SubCell"/>
</dbReference>
<organism evidence="17 18">
    <name type="scientific">Nezara viridula</name>
    <name type="common">Southern green stink bug</name>
    <name type="synonym">Cimex viridulus</name>
    <dbReference type="NCBI Taxonomy" id="85310"/>
    <lineage>
        <taxon>Eukaryota</taxon>
        <taxon>Metazoa</taxon>
        <taxon>Ecdysozoa</taxon>
        <taxon>Arthropoda</taxon>
        <taxon>Hexapoda</taxon>
        <taxon>Insecta</taxon>
        <taxon>Pterygota</taxon>
        <taxon>Neoptera</taxon>
        <taxon>Paraneoptera</taxon>
        <taxon>Hemiptera</taxon>
        <taxon>Heteroptera</taxon>
        <taxon>Panheteroptera</taxon>
        <taxon>Pentatomomorpha</taxon>
        <taxon>Pentatomoidea</taxon>
        <taxon>Pentatomidae</taxon>
        <taxon>Pentatominae</taxon>
        <taxon>Nezara</taxon>
    </lineage>
</organism>
<gene>
    <name evidence="17" type="ORF">NEZAVI_LOCUS15044</name>
</gene>
<evidence type="ECO:0000256" key="5">
    <source>
        <dbReference type="ARBA" id="ARBA00022473"/>
    </source>
</evidence>
<dbReference type="SUPFAM" id="SSF57667">
    <property type="entry name" value="beta-beta-alpha zinc fingers"/>
    <property type="match status" value="1"/>
</dbReference>
<keyword evidence="8" id="KW-0863">Zinc-finger</keyword>
<evidence type="ECO:0000256" key="13">
    <source>
        <dbReference type="ARBA" id="ARBA00023306"/>
    </source>
</evidence>
<evidence type="ECO:0000256" key="12">
    <source>
        <dbReference type="ARBA" id="ARBA00023242"/>
    </source>
</evidence>
<dbReference type="GO" id="GO:0044773">
    <property type="term" value="P:mitotic DNA damage checkpoint signaling"/>
    <property type="evidence" value="ECO:0007669"/>
    <property type="project" value="TreeGrafter"/>
</dbReference>
<dbReference type="InterPro" id="IPR040050">
    <property type="entry name" value="ZNF830-like"/>
</dbReference>
<dbReference type="InterPro" id="IPR036236">
    <property type="entry name" value="Znf_C2H2_sf"/>
</dbReference>
<accession>A0A9P0MXE7</accession>
<name>A0A9P0MXE7_NEZVI</name>
<dbReference type="AlphaFoldDB" id="A0A9P0MXE7"/>
<keyword evidence="13" id="KW-0131">Cell cycle</keyword>
<feature type="compositionally biased region" description="Basic and acidic residues" evidence="15">
    <location>
        <begin position="121"/>
        <end position="143"/>
    </location>
</feature>
<keyword evidence="5" id="KW-0217">Developmental protein</keyword>
<evidence type="ECO:0000256" key="6">
    <source>
        <dbReference type="ARBA" id="ARBA00022618"/>
    </source>
</evidence>
<keyword evidence="9" id="KW-0498">Mitosis</keyword>
<evidence type="ECO:0000256" key="2">
    <source>
        <dbReference type="ARBA" id="ARBA00004324"/>
    </source>
</evidence>
<dbReference type="PANTHER" id="PTHR13278:SF0">
    <property type="entry name" value="ZINC FINGER PROTEIN 830"/>
    <property type="match status" value="1"/>
</dbReference>
<keyword evidence="6" id="KW-0132">Cell division</keyword>
<evidence type="ECO:0000256" key="7">
    <source>
        <dbReference type="ARBA" id="ARBA00022723"/>
    </source>
</evidence>
<dbReference type="GO" id="GO:0005694">
    <property type="term" value="C:chromosome"/>
    <property type="evidence" value="ECO:0007669"/>
    <property type="project" value="UniProtKB-SubCell"/>
</dbReference>
<evidence type="ECO:0000256" key="10">
    <source>
        <dbReference type="ARBA" id="ARBA00022833"/>
    </source>
</evidence>
<keyword evidence="12" id="KW-0539">Nucleus</keyword>
<dbReference type="GO" id="GO:0008270">
    <property type="term" value="F:zinc ion binding"/>
    <property type="evidence" value="ECO:0007669"/>
    <property type="project" value="UniProtKB-KW"/>
</dbReference>
<keyword evidence="4" id="KW-0158">Chromosome</keyword>
<protein>
    <recommendedName>
        <fullName evidence="3">Zinc finger protein 830</fullName>
    </recommendedName>
    <alternativeName>
        <fullName evidence="14">Coiled-coil domain-containing protein 16</fullName>
    </alternativeName>
</protein>
<keyword evidence="10" id="KW-0862">Zinc</keyword>
<evidence type="ECO:0000256" key="3">
    <source>
        <dbReference type="ARBA" id="ARBA00017358"/>
    </source>
</evidence>
<keyword evidence="11" id="KW-0175">Coiled coil</keyword>
<dbReference type="Gene3D" id="3.30.160.60">
    <property type="entry name" value="Classic Zinc Finger"/>
    <property type="match status" value="1"/>
</dbReference>
<reference evidence="17" key="1">
    <citation type="submission" date="2022-01" db="EMBL/GenBank/DDBJ databases">
        <authorList>
            <person name="King R."/>
        </authorList>
    </citation>
    <scope>NUCLEOTIDE SEQUENCE</scope>
</reference>
<sequence length="288" mass="33107">MPLSLNDKMEDKKKVSQSELRRFMSAHKRKASENTKKIESPLAKYSDSGELTCIACNSVVKTEAIWGVHINSKKHKENIKKPLVQVSAPPISLSSEKVLPPVEVKKTKSILKNARPLPPKFFDDIKTEQDDDETPKKKVKLEVDSENNEVSMDEGEAAAAEESKDHELPEGFFDDPVLDAKARNVEYKDPVEEEWERFQKEIKEETDLSARMINDDTEDATVQRQIEQIDEQMTRLSKVVQLEIKKEEVKAKLLNRMEVVKKEEPESDESDVSDMEGEFDWRAKRYLC</sequence>
<dbReference type="GO" id="GO:0033314">
    <property type="term" value="P:mitotic DNA replication checkpoint signaling"/>
    <property type="evidence" value="ECO:0007669"/>
    <property type="project" value="TreeGrafter"/>
</dbReference>
<dbReference type="GO" id="GO:0033260">
    <property type="term" value="P:nuclear DNA replication"/>
    <property type="evidence" value="ECO:0007669"/>
    <property type="project" value="TreeGrafter"/>
</dbReference>
<dbReference type="GO" id="GO:0051301">
    <property type="term" value="P:cell division"/>
    <property type="evidence" value="ECO:0007669"/>
    <property type="project" value="UniProtKB-KW"/>
</dbReference>
<evidence type="ECO:0000313" key="18">
    <source>
        <dbReference type="Proteomes" id="UP001152798"/>
    </source>
</evidence>
<dbReference type="Pfam" id="PF23406">
    <property type="entry name" value="ZNF380_CC"/>
    <property type="match status" value="1"/>
</dbReference>
<evidence type="ECO:0000259" key="16">
    <source>
        <dbReference type="SMART" id="SM00451"/>
    </source>
</evidence>
<dbReference type="SMART" id="SM00451">
    <property type="entry name" value="ZnF_U1"/>
    <property type="match status" value="1"/>
</dbReference>
<keyword evidence="18" id="KW-1185">Reference proteome</keyword>
<dbReference type="InterPro" id="IPR003604">
    <property type="entry name" value="Matrin/U1-like-C_Znf_C2H2"/>
</dbReference>
<feature type="domain" description="U1-type" evidence="16">
    <location>
        <begin position="48"/>
        <end position="82"/>
    </location>
</feature>
<dbReference type="Proteomes" id="UP001152798">
    <property type="component" value="Chromosome 7"/>
</dbReference>
<evidence type="ECO:0000313" key="17">
    <source>
        <dbReference type="EMBL" id="CAH1407291.1"/>
    </source>
</evidence>
<evidence type="ECO:0000256" key="4">
    <source>
        <dbReference type="ARBA" id="ARBA00022454"/>
    </source>
</evidence>
<dbReference type="OrthoDB" id="77607at2759"/>
<keyword evidence="7" id="KW-0479">Metal-binding</keyword>
<feature type="region of interest" description="Disordered" evidence="15">
    <location>
        <begin position="119"/>
        <end position="175"/>
    </location>
</feature>
<dbReference type="GO" id="GO:0003676">
    <property type="term" value="F:nucleic acid binding"/>
    <property type="evidence" value="ECO:0007669"/>
    <property type="project" value="InterPro"/>
</dbReference>
<evidence type="ECO:0000256" key="11">
    <source>
        <dbReference type="ARBA" id="ARBA00023054"/>
    </source>
</evidence>
<dbReference type="EMBL" id="OV725083">
    <property type="protein sequence ID" value="CAH1407291.1"/>
    <property type="molecule type" value="Genomic_DNA"/>
</dbReference>
<dbReference type="PANTHER" id="PTHR13278">
    <property type="entry name" value="ZINC FINGER PROTEIN 830"/>
    <property type="match status" value="1"/>
</dbReference>
<dbReference type="GO" id="GO:0005681">
    <property type="term" value="C:spliceosomal complex"/>
    <property type="evidence" value="ECO:0007669"/>
    <property type="project" value="InterPro"/>
</dbReference>
<evidence type="ECO:0000256" key="14">
    <source>
        <dbReference type="ARBA" id="ARBA00030672"/>
    </source>
</evidence>
<evidence type="ECO:0000256" key="15">
    <source>
        <dbReference type="SAM" id="MobiDB-lite"/>
    </source>
</evidence>
<proteinExistence type="predicted"/>
<evidence type="ECO:0000256" key="1">
    <source>
        <dbReference type="ARBA" id="ARBA00004286"/>
    </source>
</evidence>